<reference evidence="1 2" key="1">
    <citation type="submission" date="2023-10" db="EMBL/GenBank/DDBJ databases">
        <title>Genome-Wide Identification Analysis in wild type Solanum Pinnatisectum Reveals Some Genes Defensing Phytophthora Infestans.</title>
        <authorList>
            <person name="Sun C."/>
        </authorList>
    </citation>
    <scope>NUCLEOTIDE SEQUENCE [LARGE SCALE GENOMIC DNA]</scope>
    <source>
        <strain evidence="1">LQN</strain>
        <tissue evidence="1">Leaf</tissue>
    </source>
</reference>
<protein>
    <submittedName>
        <fullName evidence="1">Uncharacterized protein</fullName>
    </submittedName>
</protein>
<dbReference type="Proteomes" id="UP001311915">
    <property type="component" value="Unassembled WGS sequence"/>
</dbReference>
<proteinExistence type="predicted"/>
<comment type="caution">
    <text evidence="1">The sequence shown here is derived from an EMBL/GenBank/DDBJ whole genome shotgun (WGS) entry which is preliminary data.</text>
</comment>
<sequence length="362" mass="40985">MPLQQIPRPPPPFPQRLKNKAEDGKFTKFITMLKQLLVNIPLVEALEQMPGYAKFMKDLVTKKRVVSLDFTNDVHHCTTISTRSLVQKKEDLGAFIIPCTIGSIKFAKGLCDLGANINLMPLAIYKKLGLGIPRSTTMRLMMANRSVKWPVGILCDVLVKVDTFIFSVDFVILDCEVDFEVPIILGRPFFSTRRTLVDVERGELKFRLNKDEVKFNICRSMKQSHDMNVVSLIEVVNEEGMRVPIDARMAVETLAAVLMNFDADFWSDYIETVNALQGMGAHSYAPKKLDLDLKNMPSPSAKPSIEEPLVLELKQLPNHLRYIFLGANNTLPVILATDLNDEQVQAVIKVLIRYKRAWVDHC</sequence>
<dbReference type="PANTHER" id="PTHR33067">
    <property type="entry name" value="RNA-DIRECTED DNA POLYMERASE-RELATED"/>
    <property type="match status" value="1"/>
</dbReference>
<dbReference type="AlphaFoldDB" id="A0AAV9KLU9"/>
<accession>A0AAV9KLU9</accession>
<gene>
    <name evidence="1" type="ORF">R3W88_019502</name>
</gene>
<evidence type="ECO:0000313" key="2">
    <source>
        <dbReference type="Proteomes" id="UP001311915"/>
    </source>
</evidence>
<dbReference type="EMBL" id="JAWPEI010000010">
    <property type="protein sequence ID" value="KAK4713595.1"/>
    <property type="molecule type" value="Genomic_DNA"/>
</dbReference>
<dbReference type="CDD" id="cd00303">
    <property type="entry name" value="retropepsin_like"/>
    <property type="match status" value="1"/>
</dbReference>
<evidence type="ECO:0000313" key="1">
    <source>
        <dbReference type="EMBL" id="KAK4713595.1"/>
    </source>
</evidence>
<dbReference type="PANTHER" id="PTHR33067:SF9">
    <property type="entry name" value="RNA-DIRECTED DNA POLYMERASE"/>
    <property type="match status" value="1"/>
</dbReference>
<keyword evidence="2" id="KW-1185">Reference proteome</keyword>
<dbReference type="InterPro" id="IPR021109">
    <property type="entry name" value="Peptidase_aspartic_dom_sf"/>
</dbReference>
<name>A0AAV9KLU9_9SOLN</name>
<organism evidence="1 2">
    <name type="scientific">Solanum pinnatisectum</name>
    <name type="common">tansyleaf nightshade</name>
    <dbReference type="NCBI Taxonomy" id="50273"/>
    <lineage>
        <taxon>Eukaryota</taxon>
        <taxon>Viridiplantae</taxon>
        <taxon>Streptophyta</taxon>
        <taxon>Embryophyta</taxon>
        <taxon>Tracheophyta</taxon>
        <taxon>Spermatophyta</taxon>
        <taxon>Magnoliopsida</taxon>
        <taxon>eudicotyledons</taxon>
        <taxon>Gunneridae</taxon>
        <taxon>Pentapetalae</taxon>
        <taxon>asterids</taxon>
        <taxon>lamiids</taxon>
        <taxon>Solanales</taxon>
        <taxon>Solanaceae</taxon>
        <taxon>Solanoideae</taxon>
        <taxon>Solaneae</taxon>
        <taxon>Solanum</taxon>
    </lineage>
</organism>
<dbReference type="Gene3D" id="2.40.70.10">
    <property type="entry name" value="Acid Proteases"/>
    <property type="match status" value="1"/>
</dbReference>